<protein>
    <submittedName>
        <fullName evidence="1">Uncharacterized protein</fullName>
    </submittedName>
</protein>
<dbReference type="Proteomes" id="UP000789833">
    <property type="component" value="Unassembled WGS sequence"/>
</dbReference>
<accession>A0ABM8YPF8</accession>
<gene>
    <name evidence="1" type="ORF">BACCIP111883_02667</name>
</gene>
<name>A0ABM8YPF8_9BACI</name>
<sequence length="49" mass="5548">MMETYNIDRVLVLDTNKEGVSNDFKVIEVNVSDETENLPALVNPIKLNL</sequence>
<evidence type="ECO:0000313" key="1">
    <source>
        <dbReference type="EMBL" id="CAG9621876.1"/>
    </source>
</evidence>
<keyword evidence="2" id="KW-1185">Reference proteome</keyword>
<reference evidence="1 2" key="1">
    <citation type="submission" date="2021-10" db="EMBL/GenBank/DDBJ databases">
        <authorList>
            <person name="Criscuolo A."/>
        </authorList>
    </citation>
    <scope>NUCLEOTIDE SEQUENCE [LARGE SCALE GENOMIC DNA]</scope>
    <source>
        <strain evidence="2">CIP 111883</strain>
    </source>
</reference>
<organism evidence="1 2">
    <name type="scientific">Sutcliffiella rhizosphaerae</name>
    <dbReference type="NCBI Taxonomy" id="2880967"/>
    <lineage>
        <taxon>Bacteria</taxon>
        <taxon>Bacillati</taxon>
        <taxon>Bacillota</taxon>
        <taxon>Bacilli</taxon>
        <taxon>Bacillales</taxon>
        <taxon>Bacillaceae</taxon>
        <taxon>Sutcliffiella</taxon>
    </lineage>
</organism>
<comment type="caution">
    <text evidence="1">The sequence shown here is derived from an EMBL/GenBank/DDBJ whole genome shotgun (WGS) entry which is preliminary data.</text>
</comment>
<evidence type="ECO:0000313" key="2">
    <source>
        <dbReference type="Proteomes" id="UP000789833"/>
    </source>
</evidence>
<proteinExistence type="predicted"/>
<dbReference type="EMBL" id="CAKJTJ010000014">
    <property type="protein sequence ID" value="CAG9621876.1"/>
    <property type="molecule type" value="Genomic_DNA"/>
</dbReference>